<dbReference type="Proteomes" id="UP000001572">
    <property type="component" value="Chromosome"/>
</dbReference>
<evidence type="ECO:0000313" key="3">
    <source>
        <dbReference type="EMBL" id="ABR50372.1"/>
    </source>
</evidence>
<dbReference type="Pfam" id="PF01844">
    <property type="entry name" value="HNH"/>
    <property type="match status" value="1"/>
</dbReference>
<name>A6TW04_ALKMQ</name>
<dbReference type="InterPro" id="IPR007759">
    <property type="entry name" value="Asxl_HARE-HTH"/>
</dbReference>
<proteinExistence type="predicted"/>
<keyword evidence="1" id="KW-0804">Transcription</keyword>
<dbReference type="PROSITE" id="PS51913">
    <property type="entry name" value="HTH_HARE"/>
    <property type="match status" value="1"/>
</dbReference>
<dbReference type="GO" id="GO:0006355">
    <property type="term" value="P:regulation of DNA-templated transcription"/>
    <property type="evidence" value="ECO:0007669"/>
    <property type="project" value="InterPro"/>
</dbReference>
<dbReference type="eggNOG" id="COG3183">
    <property type="taxonomic scope" value="Bacteria"/>
</dbReference>
<dbReference type="HOGENOM" id="CLU_092681_1_0_9"/>
<keyword evidence="4" id="KW-1185">Reference proteome</keyword>
<dbReference type="KEGG" id="amt:Amet_4297"/>
<evidence type="ECO:0000313" key="4">
    <source>
        <dbReference type="Proteomes" id="UP000001572"/>
    </source>
</evidence>
<evidence type="ECO:0000256" key="1">
    <source>
        <dbReference type="ARBA" id="ARBA00023163"/>
    </source>
</evidence>
<keyword evidence="3" id="KW-0540">Nuclease</keyword>
<dbReference type="EMBL" id="CP000724">
    <property type="protein sequence ID" value="ABR50372.1"/>
    <property type="molecule type" value="Genomic_DNA"/>
</dbReference>
<keyword evidence="3" id="KW-0378">Hydrolase</keyword>
<sequence>MAQEKSWLSEIIEVLNELGGEGTLQDIYMRLEERKHMDFTKTWRNTVRRTIYDNSSDSDGYKGRDVFYSVSGKGEGIWGLNEYEPSVDNVDLSEDDTGFQEGKKKARIHISRERNPKVIRKAKKIFSDKHSGQLFCEICGFNFHAFYGEIGEGFIEGHHTVALSELDEDTITKAEDISIVCSNCHRMLHRKRPWLGKDDLKDLVRK</sequence>
<accession>A6TW04</accession>
<keyword evidence="3" id="KW-0255">Endonuclease</keyword>
<dbReference type="RefSeq" id="WP_012065319.1">
    <property type="nucleotide sequence ID" value="NC_009633.1"/>
</dbReference>
<dbReference type="GO" id="GO:0004519">
    <property type="term" value="F:endonuclease activity"/>
    <property type="evidence" value="ECO:0007669"/>
    <property type="project" value="UniProtKB-KW"/>
</dbReference>
<dbReference type="GO" id="GO:0008270">
    <property type="term" value="F:zinc ion binding"/>
    <property type="evidence" value="ECO:0007669"/>
    <property type="project" value="InterPro"/>
</dbReference>
<reference evidence="4" key="1">
    <citation type="journal article" date="2016" name="Genome Announc.">
        <title>Complete genome sequence of Alkaliphilus metalliredigens strain QYMF, an alkaliphilic and metal-reducing bacterium isolated from borax-contaminated leachate ponds.</title>
        <authorList>
            <person name="Hwang C."/>
            <person name="Copeland A."/>
            <person name="Lucas S."/>
            <person name="Lapidus A."/>
            <person name="Barry K."/>
            <person name="Detter J.C."/>
            <person name="Glavina Del Rio T."/>
            <person name="Hammon N."/>
            <person name="Israni S."/>
            <person name="Dalin E."/>
            <person name="Tice H."/>
            <person name="Pitluck S."/>
            <person name="Chertkov O."/>
            <person name="Brettin T."/>
            <person name="Bruce D."/>
            <person name="Han C."/>
            <person name="Schmutz J."/>
            <person name="Larimer F."/>
            <person name="Land M.L."/>
            <person name="Hauser L."/>
            <person name="Kyrpides N."/>
            <person name="Mikhailova N."/>
            <person name="Ye Q."/>
            <person name="Zhou J."/>
            <person name="Richardson P."/>
            <person name="Fields M.W."/>
        </authorList>
    </citation>
    <scope>NUCLEOTIDE SEQUENCE [LARGE SCALE GENOMIC DNA]</scope>
    <source>
        <strain evidence="4">QYMF</strain>
    </source>
</reference>
<protein>
    <submittedName>
        <fullName evidence="3">Putative restriction endonuclease</fullName>
    </submittedName>
</protein>
<gene>
    <name evidence="3" type="ordered locus">Amet_4297</name>
</gene>
<evidence type="ECO:0000259" key="2">
    <source>
        <dbReference type="PROSITE" id="PS51913"/>
    </source>
</evidence>
<dbReference type="OrthoDB" id="9779761at2"/>
<dbReference type="AlphaFoldDB" id="A6TW04"/>
<organism evidence="3 4">
    <name type="scientific">Alkaliphilus metalliredigens (strain QYMF)</name>
    <dbReference type="NCBI Taxonomy" id="293826"/>
    <lineage>
        <taxon>Bacteria</taxon>
        <taxon>Bacillati</taxon>
        <taxon>Bacillota</taxon>
        <taxon>Clostridia</taxon>
        <taxon>Peptostreptococcales</taxon>
        <taxon>Natronincolaceae</taxon>
        <taxon>Alkaliphilus</taxon>
    </lineage>
</organism>
<dbReference type="GO" id="GO:0003676">
    <property type="term" value="F:nucleic acid binding"/>
    <property type="evidence" value="ECO:0007669"/>
    <property type="project" value="InterPro"/>
</dbReference>
<feature type="domain" description="HTH HARE-type" evidence="2">
    <location>
        <begin position="5"/>
        <end position="83"/>
    </location>
</feature>
<dbReference type="InterPro" id="IPR002711">
    <property type="entry name" value="HNH"/>
</dbReference>